<keyword evidence="2" id="KW-1185">Reference proteome</keyword>
<accession>A0A5N6K983</accession>
<evidence type="ECO:0000313" key="2">
    <source>
        <dbReference type="Proteomes" id="UP000326757"/>
    </source>
</evidence>
<organism evidence="1 2">
    <name type="scientific">Monilinia laxa</name>
    <name type="common">Brown rot fungus</name>
    <name type="synonym">Sclerotinia laxa</name>
    <dbReference type="NCBI Taxonomy" id="61186"/>
    <lineage>
        <taxon>Eukaryota</taxon>
        <taxon>Fungi</taxon>
        <taxon>Dikarya</taxon>
        <taxon>Ascomycota</taxon>
        <taxon>Pezizomycotina</taxon>
        <taxon>Leotiomycetes</taxon>
        <taxon>Helotiales</taxon>
        <taxon>Sclerotiniaceae</taxon>
        <taxon>Monilinia</taxon>
    </lineage>
</organism>
<dbReference type="Proteomes" id="UP000326757">
    <property type="component" value="Unassembled WGS sequence"/>
</dbReference>
<protein>
    <submittedName>
        <fullName evidence="1">Uncharacterized protein</fullName>
    </submittedName>
</protein>
<sequence length="77" mass="9120">MQYIYKHNPIQRWAQTWYFCSRKTQTFTLSFLSHAIPSYPEHSAKLCDAMQCHVTNPEPQLLPAKPSFRNHYLQPVP</sequence>
<gene>
    <name evidence="1" type="ORF">EYC80_001400</name>
</gene>
<comment type="caution">
    <text evidence="1">The sequence shown here is derived from an EMBL/GenBank/DDBJ whole genome shotgun (WGS) entry which is preliminary data.</text>
</comment>
<dbReference type="AlphaFoldDB" id="A0A5N6K983"/>
<dbReference type="EMBL" id="VIGI01000006">
    <property type="protein sequence ID" value="KAB8299327.1"/>
    <property type="molecule type" value="Genomic_DNA"/>
</dbReference>
<reference evidence="1 2" key="1">
    <citation type="submission" date="2019-06" db="EMBL/GenBank/DDBJ databases">
        <title>Genome Sequence of the Brown Rot Fungal Pathogen Monilinia laxa.</title>
        <authorList>
            <person name="De Miccolis Angelini R.M."/>
            <person name="Landi L."/>
            <person name="Abate D."/>
            <person name="Pollastro S."/>
            <person name="Romanazzi G."/>
            <person name="Faretra F."/>
        </authorList>
    </citation>
    <scope>NUCLEOTIDE SEQUENCE [LARGE SCALE GENOMIC DNA]</scope>
    <source>
        <strain evidence="1 2">Mlax316</strain>
    </source>
</reference>
<evidence type="ECO:0000313" key="1">
    <source>
        <dbReference type="EMBL" id="KAB8299327.1"/>
    </source>
</evidence>
<name>A0A5N6K983_MONLA</name>
<proteinExistence type="predicted"/>